<organism evidence="1 2">
    <name type="scientific">Haloferax namakaokahaiae</name>
    <dbReference type="NCBI Taxonomy" id="1748331"/>
    <lineage>
        <taxon>Archaea</taxon>
        <taxon>Methanobacteriati</taxon>
        <taxon>Methanobacteriota</taxon>
        <taxon>Stenosarchaea group</taxon>
        <taxon>Halobacteria</taxon>
        <taxon>Halobacteriales</taxon>
        <taxon>Haloferacaceae</taxon>
        <taxon>Haloferax</taxon>
    </lineage>
</organism>
<evidence type="ECO:0000313" key="2">
    <source>
        <dbReference type="Proteomes" id="UP001596481"/>
    </source>
</evidence>
<protein>
    <submittedName>
        <fullName evidence="1">Uncharacterized protein</fullName>
    </submittedName>
</protein>
<dbReference type="RefSeq" id="WP_390222131.1">
    <property type="nucleotide sequence ID" value="NZ_JBHTAA010000001.1"/>
</dbReference>
<reference evidence="1 2" key="1">
    <citation type="journal article" date="2019" name="Int. J. Syst. Evol. Microbiol.">
        <title>The Global Catalogue of Microorganisms (GCM) 10K type strain sequencing project: providing services to taxonomists for standard genome sequencing and annotation.</title>
        <authorList>
            <consortium name="The Broad Institute Genomics Platform"/>
            <consortium name="The Broad Institute Genome Sequencing Center for Infectious Disease"/>
            <person name="Wu L."/>
            <person name="Ma J."/>
        </authorList>
    </citation>
    <scope>NUCLEOTIDE SEQUENCE [LARGE SCALE GENOMIC DNA]</scope>
    <source>
        <strain evidence="1 2">DSM 29988</strain>
    </source>
</reference>
<accession>A0ABD5ZCB7</accession>
<sequence length="74" mass="8605">MSNDTSVVHRKGFTKIRGTRYESVSGERVRIERQERMHKFGSGYQNTGPAVPIFTGTVEDARHVYEVLQEWFDE</sequence>
<dbReference type="Proteomes" id="UP001596481">
    <property type="component" value="Unassembled WGS sequence"/>
</dbReference>
<comment type="caution">
    <text evidence="1">The sequence shown here is derived from an EMBL/GenBank/DDBJ whole genome shotgun (WGS) entry which is preliminary data.</text>
</comment>
<dbReference type="AlphaFoldDB" id="A0ABD5ZCB7"/>
<evidence type="ECO:0000313" key="1">
    <source>
        <dbReference type="EMBL" id="MFC7202844.1"/>
    </source>
</evidence>
<name>A0ABD5ZCB7_9EURY</name>
<gene>
    <name evidence="1" type="ORF">ACFQJC_04905</name>
</gene>
<dbReference type="EMBL" id="JBHTAA010000001">
    <property type="protein sequence ID" value="MFC7202844.1"/>
    <property type="molecule type" value="Genomic_DNA"/>
</dbReference>
<keyword evidence="2" id="KW-1185">Reference proteome</keyword>
<proteinExistence type="predicted"/>